<accession>A0ABQ3T7L8</accession>
<dbReference type="EMBL" id="BNED01000005">
    <property type="protein sequence ID" value="GHI76005.1"/>
    <property type="molecule type" value="Genomic_DNA"/>
</dbReference>
<reference evidence="3" key="1">
    <citation type="submission" date="2023-07" db="EMBL/GenBank/DDBJ databases">
        <title>Whole genome shotgun sequence of Streptomyces spororaveus NBRC 15456.</title>
        <authorList>
            <person name="Komaki H."/>
            <person name="Tamura T."/>
        </authorList>
    </citation>
    <scope>NUCLEOTIDE SEQUENCE [LARGE SCALE GENOMIC DNA]</scope>
    <source>
        <strain evidence="3">NBRC 15456</strain>
    </source>
</reference>
<gene>
    <name evidence="2" type="ORF">Sspor_15660</name>
</gene>
<protein>
    <submittedName>
        <fullName evidence="2">Uncharacterized protein</fullName>
    </submittedName>
</protein>
<dbReference type="RefSeq" id="WP_202198323.1">
    <property type="nucleotide sequence ID" value="NZ_BAAATO010000011.1"/>
</dbReference>
<dbReference type="Proteomes" id="UP000608522">
    <property type="component" value="Unassembled WGS sequence"/>
</dbReference>
<evidence type="ECO:0000256" key="1">
    <source>
        <dbReference type="SAM" id="MobiDB-lite"/>
    </source>
</evidence>
<sequence length="59" mass="6519">MQHLHDIDVRVPMPDGATLAANIARQGEEQMVPALDHIPHEPDHPSGLVLPVIDRKDQP</sequence>
<keyword evidence="3" id="KW-1185">Reference proteome</keyword>
<evidence type="ECO:0000313" key="2">
    <source>
        <dbReference type="EMBL" id="GHI76005.1"/>
    </source>
</evidence>
<comment type="caution">
    <text evidence="2">The sequence shown here is derived from an EMBL/GenBank/DDBJ whole genome shotgun (WGS) entry which is preliminary data.</text>
</comment>
<proteinExistence type="predicted"/>
<name>A0ABQ3T7L8_9ACTN</name>
<organism evidence="2 3">
    <name type="scientific">Streptomyces spororaveus</name>
    <dbReference type="NCBI Taxonomy" id="284039"/>
    <lineage>
        <taxon>Bacteria</taxon>
        <taxon>Bacillati</taxon>
        <taxon>Actinomycetota</taxon>
        <taxon>Actinomycetes</taxon>
        <taxon>Kitasatosporales</taxon>
        <taxon>Streptomycetaceae</taxon>
        <taxon>Streptomyces</taxon>
    </lineage>
</organism>
<evidence type="ECO:0000313" key="3">
    <source>
        <dbReference type="Proteomes" id="UP000608522"/>
    </source>
</evidence>
<feature type="region of interest" description="Disordered" evidence="1">
    <location>
        <begin position="39"/>
        <end position="59"/>
    </location>
</feature>